<feature type="transmembrane region" description="Helical" evidence="2">
    <location>
        <begin position="109"/>
        <end position="126"/>
    </location>
</feature>
<keyword evidence="4" id="KW-1185">Reference proteome</keyword>
<feature type="transmembrane region" description="Helical" evidence="2">
    <location>
        <begin position="75"/>
        <end position="97"/>
    </location>
</feature>
<gene>
    <name evidence="3" type="ORF">KFE25_011277</name>
</gene>
<dbReference type="EMBL" id="JAGTXO010000070">
    <property type="protein sequence ID" value="KAG8457422.1"/>
    <property type="molecule type" value="Genomic_DNA"/>
</dbReference>
<feature type="transmembrane region" description="Helical" evidence="2">
    <location>
        <begin position="48"/>
        <end position="68"/>
    </location>
</feature>
<feature type="compositionally biased region" description="Low complexity" evidence="1">
    <location>
        <begin position="376"/>
        <end position="426"/>
    </location>
</feature>
<dbReference type="AlphaFoldDB" id="A0A8J5X736"/>
<feature type="transmembrane region" description="Helical" evidence="2">
    <location>
        <begin position="21"/>
        <end position="42"/>
    </location>
</feature>
<evidence type="ECO:0000313" key="4">
    <source>
        <dbReference type="Proteomes" id="UP000751190"/>
    </source>
</evidence>
<keyword evidence="2" id="KW-1133">Transmembrane helix</keyword>
<evidence type="ECO:0000256" key="1">
    <source>
        <dbReference type="SAM" id="MobiDB-lite"/>
    </source>
</evidence>
<feature type="region of interest" description="Disordered" evidence="1">
    <location>
        <begin position="376"/>
        <end position="448"/>
    </location>
</feature>
<feature type="transmembrane region" description="Helical" evidence="2">
    <location>
        <begin position="138"/>
        <end position="158"/>
    </location>
</feature>
<organism evidence="3 4">
    <name type="scientific">Diacronema lutheri</name>
    <name type="common">Unicellular marine alga</name>
    <name type="synonym">Monochrysis lutheri</name>
    <dbReference type="NCBI Taxonomy" id="2081491"/>
    <lineage>
        <taxon>Eukaryota</taxon>
        <taxon>Haptista</taxon>
        <taxon>Haptophyta</taxon>
        <taxon>Pavlovophyceae</taxon>
        <taxon>Pavlovales</taxon>
        <taxon>Pavlovaceae</taxon>
        <taxon>Diacronema</taxon>
    </lineage>
</organism>
<keyword evidence="2" id="KW-0472">Membrane</keyword>
<evidence type="ECO:0000256" key="2">
    <source>
        <dbReference type="SAM" id="Phobius"/>
    </source>
</evidence>
<name>A0A8J5X736_DIALT</name>
<feature type="transmembrane region" description="Helical" evidence="2">
    <location>
        <begin position="282"/>
        <end position="300"/>
    </location>
</feature>
<accession>A0A8J5X736</accession>
<sequence>MARAQTVDPAEPTHFYPSRPHLLVGLTVLAAALVALFVLAPAAAQRPLAYIAAEALAAALAAACTFLCPRLALGVQAAVGLGVYAASLAGGVPIWTYRFGAEREALQLFFKYALVFGSGTLVLAAYKMALSDARRQAWATRMALFIALVLAANVLWTVTYECAREPLHCALVRAEAVVLAVWLGARTLSSACTDTPMVQTSAWRVDERRATAPALVYVSGVISREWVLAYTAWNVGFVLEHFSDAVVIQDATFWATMLYFRARDEQPRALHAYFYEARAVSLGAHMTVSAVFGIAAGPAARGAWVSSDGGYERYAPEGTLALMIFAAAVNIGASVAFALPACASAWRATMLARERLGSVATAAKVMPSAGAARRFSASGRWRRASSGSPSASPAPSASEPPAAADWLAAAPTQPVRAARARAASGDAPPPPLGTAHAASAVSNATDEP</sequence>
<reference evidence="3" key="1">
    <citation type="submission" date="2021-05" db="EMBL/GenBank/DDBJ databases">
        <title>The genome of the haptophyte Pavlova lutheri (Diacronema luteri, Pavlovales) - a model for lipid biosynthesis in eukaryotic algae.</title>
        <authorList>
            <person name="Hulatt C.J."/>
            <person name="Posewitz M.C."/>
        </authorList>
    </citation>
    <scope>NUCLEOTIDE SEQUENCE</scope>
    <source>
        <strain evidence="3">NIVA-4/92</strain>
    </source>
</reference>
<comment type="caution">
    <text evidence="3">The sequence shown here is derived from an EMBL/GenBank/DDBJ whole genome shotgun (WGS) entry which is preliminary data.</text>
</comment>
<dbReference type="Proteomes" id="UP000751190">
    <property type="component" value="Unassembled WGS sequence"/>
</dbReference>
<keyword evidence="2" id="KW-0812">Transmembrane</keyword>
<feature type="transmembrane region" description="Helical" evidence="2">
    <location>
        <begin position="320"/>
        <end position="346"/>
    </location>
</feature>
<proteinExistence type="predicted"/>
<evidence type="ECO:0000313" key="3">
    <source>
        <dbReference type="EMBL" id="KAG8457422.1"/>
    </source>
</evidence>
<protein>
    <submittedName>
        <fullName evidence="3">Uncharacterized protein</fullName>
    </submittedName>
</protein>